<evidence type="ECO:0000259" key="5">
    <source>
        <dbReference type="SMART" id="SM00644"/>
    </source>
</evidence>
<feature type="domain" description="N-acetylmuramoyl-L-alanine amidase" evidence="5">
    <location>
        <begin position="39"/>
        <end position="183"/>
    </location>
</feature>
<keyword evidence="7" id="KW-1185">Reference proteome</keyword>
<dbReference type="InterPro" id="IPR051206">
    <property type="entry name" value="NAMLAA_amidase_2"/>
</dbReference>
<evidence type="ECO:0000256" key="4">
    <source>
        <dbReference type="ARBA" id="ARBA00023316"/>
    </source>
</evidence>
<dbReference type="PANTHER" id="PTHR30417:SF1">
    <property type="entry name" value="N-ACETYLMURAMOYL-L-ALANINE AMIDASE AMID"/>
    <property type="match status" value="1"/>
</dbReference>
<evidence type="ECO:0000256" key="1">
    <source>
        <dbReference type="ARBA" id="ARBA00001561"/>
    </source>
</evidence>
<dbReference type="RefSeq" id="WP_284340529.1">
    <property type="nucleotide sequence ID" value="NZ_BSNS01000011.1"/>
</dbReference>
<name>A0ABQ5W5M5_9HYPH</name>
<accession>A0ABQ5W5M5</accession>
<dbReference type="EMBL" id="BSNS01000011">
    <property type="protein sequence ID" value="GLQ55091.1"/>
    <property type="molecule type" value="Genomic_DNA"/>
</dbReference>
<dbReference type="SUPFAM" id="SSF55846">
    <property type="entry name" value="N-acetylmuramoyl-L-alanine amidase-like"/>
    <property type="match status" value="1"/>
</dbReference>
<dbReference type="CDD" id="cd06583">
    <property type="entry name" value="PGRP"/>
    <property type="match status" value="1"/>
</dbReference>
<gene>
    <name evidence="6" type="ORF">GCM10010862_23500</name>
</gene>
<dbReference type="EC" id="3.5.1.28" evidence="2"/>
<comment type="catalytic activity">
    <reaction evidence="1">
        <text>Hydrolyzes the link between N-acetylmuramoyl residues and L-amino acid residues in certain cell-wall glycopeptides.</text>
        <dbReference type="EC" id="3.5.1.28"/>
    </reaction>
</comment>
<protein>
    <recommendedName>
        <fullName evidence="2">N-acetylmuramoyl-L-alanine amidase</fullName>
        <ecNumber evidence="2">3.5.1.28</ecNumber>
    </recommendedName>
</protein>
<dbReference type="Pfam" id="PF01510">
    <property type="entry name" value="Amidase_2"/>
    <property type="match status" value="1"/>
</dbReference>
<evidence type="ECO:0000313" key="6">
    <source>
        <dbReference type="EMBL" id="GLQ55091.1"/>
    </source>
</evidence>
<dbReference type="InterPro" id="IPR002502">
    <property type="entry name" value="Amidase_domain"/>
</dbReference>
<proteinExistence type="predicted"/>
<evidence type="ECO:0000313" key="7">
    <source>
        <dbReference type="Proteomes" id="UP001156691"/>
    </source>
</evidence>
<keyword evidence="4" id="KW-0961">Cell wall biogenesis/degradation</keyword>
<dbReference type="InterPro" id="IPR036505">
    <property type="entry name" value="Amidase/PGRP_sf"/>
</dbReference>
<comment type="caution">
    <text evidence="6">The sequence shown here is derived from an EMBL/GenBank/DDBJ whole genome shotgun (WGS) entry which is preliminary data.</text>
</comment>
<evidence type="ECO:0000256" key="2">
    <source>
        <dbReference type="ARBA" id="ARBA00011901"/>
    </source>
</evidence>
<sequence length="252" mass="28186">MSTVPRTYLFDLPAAGRPETFRLTEEWYPGVRDYWAEASTSRIVDPILGVRAIVIHATPSASSAGAMSALKGHRASWHWLVPDETEDEHGRFAWACIPEARAAWHVRNDKSNPTVNAGKTRVNHWSLGVEIVNTRANGSTNPFSDWQVQMTADIVRYCWAKYPNLKHVVAHAALDPLLRTDPGSHFPWQTFRELVLSSGGNELAMPKHEKVVPMGLLPTSSSDICWQDGMRLVAKSAATAHQHRRRLHGRAK</sequence>
<evidence type="ECO:0000256" key="3">
    <source>
        <dbReference type="ARBA" id="ARBA00022801"/>
    </source>
</evidence>
<dbReference type="SMART" id="SM00644">
    <property type="entry name" value="Ami_2"/>
    <property type="match status" value="1"/>
</dbReference>
<dbReference type="PANTHER" id="PTHR30417">
    <property type="entry name" value="N-ACETYLMURAMOYL-L-ALANINE AMIDASE AMID"/>
    <property type="match status" value="1"/>
</dbReference>
<keyword evidence="3" id="KW-0378">Hydrolase</keyword>
<dbReference type="Gene3D" id="3.40.80.10">
    <property type="entry name" value="Peptidoglycan recognition protein-like"/>
    <property type="match status" value="1"/>
</dbReference>
<organism evidence="6 7">
    <name type="scientific">Devosia nitrariae</name>
    <dbReference type="NCBI Taxonomy" id="2071872"/>
    <lineage>
        <taxon>Bacteria</taxon>
        <taxon>Pseudomonadati</taxon>
        <taxon>Pseudomonadota</taxon>
        <taxon>Alphaproteobacteria</taxon>
        <taxon>Hyphomicrobiales</taxon>
        <taxon>Devosiaceae</taxon>
        <taxon>Devosia</taxon>
    </lineage>
</organism>
<dbReference type="Proteomes" id="UP001156691">
    <property type="component" value="Unassembled WGS sequence"/>
</dbReference>
<reference evidence="7" key="1">
    <citation type="journal article" date="2019" name="Int. J. Syst. Evol. Microbiol.">
        <title>The Global Catalogue of Microorganisms (GCM) 10K type strain sequencing project: providing services to taxonomists for standard genome sequencing and annotation.</title>
        <authorList>
            <consortium name="The Broad Institute Genomics Platform"/>
            <consortium name="The Broad Institute Genome Sequencing Center for Infectious Disease"/>
            <person name="Wu L."/>
            <person name="Ma J."/>
        </authorList>
    </citation>
    <scope>NUCLEOTIDE SEQUENCE [LARGE SCALE GENOMIC DNA]</scope>
    <source>
        <strain evidence="7">NBRC 112416</strain>
    </source>
</reference>